<dbReference type="EMBL" id="JBBNAG010000009">
    <property type="protein sequence ID" value="KAK9104909.1"/>
    <property type="molecule type" value="Genomic_DNA"/>
</dbReference>
<dbReference type="AlphaFoldDB" id="A0AAP0I240"/>
<protein>
    <submittedName>
        <fullName evidence="2">Uncharacterized protein</fullName>
    </submittedName>
</protein>
<comment type="caution">
    <text evidence="2">The sequence shown here is derived from an EMBL/GenBank/DDBJ whole genome shotgun (WGS) entry which is preliminary data.</text>
</comment>
<name>A0AAP0I240_9MAGN</name>
<feature type="compositionally biased region" description="Basic and acidic residues" evidence="1">
    <location>
        <begin position="39"/>
        <end position="61"/>
    </location>
</feature>
<reference evidence="2 3" key="1">
    <citation type="submission" date="2024-01" db="EMBL/GenBank/DDBJ databases">
        <title>Genome assemblies of Stephania.</title>
        <authorList>
            <person name="Yang L."/>
        </authorList>
    </citation>
    <scope>NUCLEOTIDE SEQUENCE [LARGE SCALE GENOMIC DNA]</scope>
    <source>
        <strain evidence="2">JXDWG</strain>
        <tissue evidence="2">Leaf</tissue>
    </source>
</reference>
<keyword evidence="3" id="KW-1185">Reference proteome</keyword>
<evidence type="ECO:0000256" key="1">
    <source>
        <dbReference type="SAM" id="MobiDB-lite"/>
    </source>
</evidence>
<dbReference type="Proteomes" id="UP001419268">
    <property type="component" value="Unassembled WGS sequence"/>
</dbReference>
<feature type="region of interest" description="Disordered" evidence="1">
    <location>
        <begin position="1"/>
        <end position="94"/>
    </location>
</feature>
<evidence type="ECO:0000313" key="2">
    <source>
        <dbReference type="EMBL" id="KAK9104909.1"/>
    </source>
</evidence>
<organism evidence="2 3">
    <name type="scientific">Stephania cephalantha</name>
    <dbReference type="NCBI Taxonomy" id="152367"/>
    <lineage>
        <taxon>Eukaryota</taxon>
        <taxon>Viridiplantae</taxon>
        <taxon>Streptophyta</taxon>
        <taxon>Embryophyta</taxon>
        <taxon>Tracheophyta</taxon>
        <taxon>Spermatophyta</taxon>
        <taxon>Magnoliopsida</taxon>
        <taxon>Ranunculales</taxon>
        <taxon>Menispermaceae</taxon>
        <taxon>Menispermoideae</taxon>
        <taxon>Cissampelideae</taxon>
        <taxon>Stephania</taxon>
    </lineage>
</organism>
<sequence>MENLSSSTGVPFLRRHTSAKLGDSLGGKRGRSRCTQWRGRTEEAHTVERANRGGAHGGERGWKRRTRWRGKTEEAHTVERADGGGAHGGEGEQRRRIQWRLQTKEAHTVERADEGALSKAMRRMEGGEMGFLEEREFFFFEGGVEVEVGIIGLFYLTF</sequence>
<accession>A0AAP0I240</accession>
<gene>
    <name evidence="2" type="ORF">Scep_021753</name>
</gene>
<proteinExistence type="predicted"/>
<feature type="compositionally biased region" description="Basic and acidic residues" evidence="1">
    <location>
        <begin position="70"/>
        <end position="82"/>
    </location>
</feature>
<evidence type="ECO:0000313" key="3">
    <source>
        <dbReference type="Proteomes" id="UP001419268"/>
    </source>
</evidence>